<dbReference type="GO" id="GO:0012505">
    <property type="term" value="C:endomembrane system"/>
    <property type="evidence" value="ECO:0007669"/>
    <property type="project" value="UniProtKB-SubCell"/>
</dbReference>
<reference evidence="19" key="1">
    <citation type="submission" date="2017-04" db="EMBL/GenBank/DDBJ databases">
        <authorList>
            <person name="Varghese N."/>
            <person name="Submissions S."/>
        </authorList>
    </citation>
    <scope>NUCLEOTIDE SEQUENCE [LARGE SCALE GENOMIC DNA]</scope>
    <source>
        <strain evidence="19">DSM 16537</strain>
    </source>
</reference>
<evidence type="ECO:0000256" key="12">
    <source>
        <dbReference type="ARBA" id="ARBA00025614"/>
    </source>
</evidence>
<comment type="function">
    <text evidence="12">Component of the F(0) channel, it forms part of the peripheral stalk, linking F(1) to F(0). The b'-subunit is a diverged and duplicated form of b found in plants and photosynthetic bacteria.</text>
</comment>
<sequence>MGLITPGLGLIFWSALGFLIVLFLLSKYAWKPILAALDEREKSIEEALKSAEIARNEMANLKAENERIIHEAKIERDKMLLQASETSKQMVEEAKDLAAKEGQLMLEKAKAAIETEKLAALEELKVQVGILSLAVAEKLLKRNFTSDASQQKLVEELVKDIKLN</sequence>
<keyword evidence="9 15" id="KW-0472">Membrane</keyword>
<evidence type="ECO:0000313" key="19">
    <source>
        <dbReference type="Proteomes" id="UP000192333"/>
    </source>
</evidence>
<dbReference type="OrthoDB" id="9795289at2"/>
<protein>
    <recommendedName>
        <fullName evidence="15">ATP synthase subunit b</fullName>
    </recommendedName>
    <alternativeName>
        <fullName evidence="15">ATP synthase F(0) sector subunit b</fullName>
    </alternativeName>
    <alternativeName>
        <fullName evidence="15">ATPase subunit I</fullName>
    </alternativeName>
    <alternativeName>
        <fullName evidence="15">F-type ATPase subunit b</fullName>
        <shortName evidence="15">F-ATPase subunit b</shortName>
    </alternativeName>
</protein>
<accession>A0A1W2H0Y9</accession>
<evidence type="ECO:0000256" key="3">
    <source>
        <dbReference type="ARBA" id="ARBA00022475"/>
    </source>
</evidence>
<organism evidence="18 19">
    <name type="scientific">Aquiflexum balticum DSM 16537</name>
    <dbReference type="NCBI Taxonomy" id="758820"/>
    <lineage>
        <taxon>Bacteria</taxon>
        <taxon>Pseudomonadati</taxon>
        <taxon>Bacteroidota</taxon>
        <taxon>Cytophagia</taxon>
        <taxon>Cytophagales</taxon>
        <taxon>Cyclobacteriaceae</taxon>
        <taxon>Aquiflexum</taxon>
    </lineage>
</organism>
<dbReference type="RefSeq" id="WP_084119124.1">
    <property type="nucleotide sequence ID" value="NZ_LT838813.1"/>
</dbReference>
<evidence type="ECO:0000256" key="11">
    <source>
        <dbReference type="ARBA" id="ARBA00025198"/>
    </source>
</evidence>
<keyword evidence="8 15" id="KW-0406">Ion transport</keyword>
<evidence type="ECO:0000256" key="17">
    <source>
        <dbReference type="SAM" id="Coils"/>
    </source>
</evidence>
<comment type="subunit">
    <text evidence="15">F-type ATPases have 2 components, F(1) - the catalytic core - and F(0) - the membrane proton channel. F(1) has five subunits: alpha(3), beta(3), gamma(1), delta(1), epsilon(1). F(0) has three main subunits: a(1), b(2) and c(10-14). The alpha and beta chains form an alternating ring which encloses part of the gamma chain. F(1) is attached to F(0) by a central stalk formed by the gamma and epsilon chains, while a peripheral stalk is formed by the delta and b chains.</text>
</comment>
<evidence type="ECO:0000256" key="8">
    <source>
        <dbReference type="ARBA" id="ARBA00023065"/>
    </source>
</evidence>
<evidence type="ECO:0000256" key="10">
    <source>
        <dbReference type="ARBA" id="ARBA00023310"/>
    </source>
</evidence>
<proteinExistence type="inferred from homology"/>
<dbReference type="AlphaFoldDB" id="A0A1W2H0Y9"/>
<keyword evidence="3 15" id="KW-1003">Cell membrane</keyword>
<feature type="coiled-coil region" evidence="17">
    <location>
        <begin position="34"/>
        <end position="78"/>
    </location>
</feature>
<evidence type="ECO:0000256" key="2">
    <source>
        <dbReference type="ARBA" id="ARBA00022448"/>
    </source>
</evidence>
<dbReference type="Gene3D" id="1.20.5.620">
    <property type="entry name" value="F1F0 ATP synthase subunit B, membrane domain"/>
    <property type="match status" value="1"/>
</dbReference>
<name>A0A1W2H0Y9_9BACT</name>
<keyword evidence="10 15" id="KW-0066">ATP synthesis</keyword>
<evidence type="ECO:0000256" key="7">
    <source>
        <dbReference type="ARBA" id="ARBA00022989"/>
    </source>
</evidence>
<dbReference type="NCBIfam" id="TIGR01144">
    <property type="entry name" value="ATP_synt_b"/>
    <property type="match status" value="1"/>
</dbReference>
<evidence type="ECO:0000256" key="1">
    <source>
        <dbReference type="ARBA" id="ARBA00005513"/>
    </source>
</evidence>
<dbReference type="CDD" id="cd06503">
    <property type="entry name" value="ATP-synt_Fo_b"/>
    <property type="match status" value="1"/>
</dbReference>
<dbReference type="SUPFAM" id="SSF81573">
    <property type="entry name" value="F1F0 ATP synthase subunit B, membrane domain"/>
    <property type="match status" value="1"/>
</dbReference>
<comment type="similarity">
    <text evidence="1 15 16">Belongs to the ATPase B chain family.</text>
</comment>
<dbReference type="InterPro" id="IPR050059">
    <property type="entry name" value="ATP_synthase_B_chain"/>
</dbReference>
<keyword evidence="7 15" id="KW-1133">Transmembrane helix</keyword>
<dbReference type="GO" id="GO:0045259">
    <property type="term" value="C:proton-transporting ATP synthase complex"/>
    <property type="evidence" value="ECO:0007669"/>
    <property type="project" value="UniProtKB-KW"/>
</dbReference>
<dbReference type="GO" id="GO:0046961">
    <property type="term" value="F:proton-transporting ATPase activity, rotational mechanism"/>
    <property type="evidence" value="ECO:0007669"/>
    <property type="project" value="TreeGrafter"/>
</dbReference>
<keyword evidence="2 15" id="KW-0813">Transport</keyword>
<evidence type="ECO:0000256" key="6">
    <source>
        <dbReference type="ARBA" id="ARBA00022781"/>
    </source>
</evidence>
<evidence type="ECO:0000256" key="13">
    <source>
        <dbReference type="ARBA" id="ARBA00026054"/>
    </source>
</evidence>
<evidence type="ECO:0000256" key="14">
    <source>
        <dbReference type="ARBA" id="ARBA00037847"/>
    </source>
</evidence>
<keyword evidence="6 15" id="KW-0375">Hydrogen ion transport</keyword>
<dbReference type="PANTHER" id="PTHR33445">
    <property type="entry name" value="ATP SYNTHASE SUBUNIT B', CHLOROPLASTIC"/>
    <property type="match status" value="1"/>
</dbReference>
<gene>
    <name evidence="15" type="primary">atpF</name>
    <name evidence="18" type="ORF">SAMN00777080_0845</name>
</gene>
<dbReference type="STRING" id="758820.SAMN00777080_0845"/>
<evidence type="ECO:0000256" key="16">
    <source>
        <dbReference type="RuleBase" id="RU003848"/>
    </source>
</evidence>
<dbReference type="InterPro" id="IPR002146">
    <property type="entry name" value="ATP_synth_b/b'su_bac/chlpt"/>
</dbReference>
<evidence type="ECO:0000256" key="9">
    <source>
        <dbReference type="ARBA" id="ARBA00023136"/>
    </source>
</evidence>
<dbReference type="Proteomes" id="UP000192333">
    <property type="component" value="Chromosome I"/>
</dbReference>
<comment type="subunit">
    <text evidence="13">F-type ATPases have 2 components, F(1) - the catalytic core - and F(0) - the membrane proton channel. F(1) has five subunits: alpha(3), beta(3), gamma(1), delta(1), epsilon(1). F(0) has four main subunits: a(1), b(2) and c(10-14). The alpha and beta chains form an alternating ring which encloses part of the gamma chain. F(1) is attached to F(0) by a central stalk formed by the gamma and epsilon chains, while a peripheral stalk is formed by the delta and b chains.</text>
</comment>
<evidence type="ECO:0000256" key="4">
    <source>
        <dbReference type="ARBA" id="ARBA00022547"/>
    </source>
</evidence>
<dbReference type="Pfam" id="PF00430">
    <property type="entry name" value="ATP-synt_B"/>
    <property type="match status" value="1"/>
</dbReference>
<keyword evidence="19" id="KW-1185">Reference proteome</keyword>
<evidence type="ECO:0000313" key="18">
    <source>
        <dbReference type="EMBL" id="SMD42298.1"/>
    </source>
</evidence>
<evidence type="ECO:0000256" key="5">
    <source>
        <dbReference type="ARBA" id="ARBA00022692"/>
    </source>
</evidence>
<comment type="function">
    <text evidence="11 15">F(1)F(0) ATP synthase produces ATP from ADP in the presence of a proton or sodium gradient. F-type ATPases consist of two structural domains, F(1) containing the extramembraneous catalytic core and F(0) containing the membrane proton channel, linked together by a central stalk and a peripheral stalk. During catalysis, ATP synthesis in the catalytic domain of F(1) is coupled via a rotary mechanism of the central stalk subunits to proton translocation.</text>
</comment>
<dbReference type="EMBL" id="LT838813">
    <property type="protein sequence ID" value="SMD42298.1"/>
    <property type="molecule type" value="Genomic_DNA"/>
</dbReference>
<keyword evidence="17" id="KW-0175">Coiled coil</keyword>
<dbReference type="GO" id="GO:0005886">
    <property type="term" value="C:plasma membrane"/>
    <property type="evidence" value="ECO:0007669"/>
    <property type="project" value="UniProtKB-SubCell"/>
</dbReference>
<dbReference type="GO" id="GO:0046933">
    <property type="term" value="F:proton-transporting ATP synthase activity, rotational mechanism"/>
    <property type="evidence" value="ECO:0007669"/>
    <property type="project" value="UniProtKB-UniRule"/>
</dbReference>
<dbReference type="InterPro" id="IPR028987">
    <property type="entry name" value="ATP_synth_B-like_membr_sf"/>
</dbReference>
<feature type="transmembrane region" description="Helical" evidence="15">
    <location>
        <begin position="6"/>
        <end position="25"/>
    </location>
</feature>
<keyword evidence="4 15" id="KW-0138">CF(0)</keyword>
<keyword evidence="5 15" id="KW-0812">Transmembrane</keyword>
<dbReference type="PANTHER" id="PTHR33445:SF1">
    <property type="entry name" value="ATP SYNTHASE SUBUNIT B"/>
    <property type="match status" value="1"/>
</dbReference>
<comment type="subcellular location">
    <subcellularLocation>
        <location evidence="15">Cell membrane</location>
        <topology evidence="15">Single-pass membrane protein</topology>
    </subcellularLocation>
    <subcellularLocation>
        <location evidence="14">Endomembrane system</location>
        <topology evidence="14">Single-pass membrane protein</topology>
    </subcellularLocation>
</comment>
<dbReference type="InterPro" id="IPR005864">
    <property type="entry name" value="ATP_synth_F0_bsu_bac"/>
</dbReference>
<evidence type="ECO:0000256" key="15">
    <source>
        <dbReference type="HAMAP-Rule" id="MF_01398"/>
    </source>
</evidence>
<dbReference type="HAMAP" id="MF_01398">
    <property type="entry name" value="ATP_synth_b_bprime"/>
    <property type="match status" value="1"/>
</dbReference>